<keyword evidence="4" id="KW-0067">ATP-binding</keyword>
<dbReference type="EMBL" id="AYGX02000027">
    <property type="protein sequence ID" value="KRO28911.1"/>
    <property type="molecule type" value="Genomic_DNA"/>
</dbReference>
<sequence length="306" mass="34051">MSRLKIAKPDLVVVHGLTQYYGRRAVLKDVNFSIKAGQVMGLIGANGAGKTTIMKAMLGLNRVRRGTVAIANERVTQLHHAVLAENVGALIEHPAIYPFLTGWQQLQLITKDVTQLQWIVETLQMAAYIHQNAKHYSLGMRQQLGIAMALVRQPKLVVLDEPMNGLDPQAVKRLRQTIRELAQTGMTFFISSHILSELEKVIDDVLVIDHGRVILQTPMQQLRASYHQRLLLQTTDNAHALVWLQQHHYGCALQNDVITVAAPDKLNQLMAGLIAQNIQITRINEPAVDLETILLTQLDQVSGAGQ</sequence>
<comment type="similarity">
    <text evidence="1">Belongs to the ABC transporter superfamily.</text>
</comment>
<evidence type="ECO:0000256" key="3">
    <source>
        <dbReference type="ARBA" id="ARBA00022741"/>
    </source>
</evidence>
<dbReference type="Pfam" id="PF00005">
    <property type="entry name" value="ABC_tran"/>
    <property type="match status" value="1"/>
</dbReference>
<keyword evidence="3" id="KW-0547">Nucleotide-binding</keyword>
<evidence type="ECO:0000259" key="5">
    <source>
        <dbReference type="PROSITE" id="PS50893"/>
    </source>
</evidence>
<dbReference type="Proteomes" id="UP000050920">
    <property type="component" value="Unassembled WGS sequence"/>
</dbReference>
<evidence type="ECO:0000256" key="4">
    <source>
        <dbReference type="ARBA" id="ARBA00022840"/>
    </source>
</evidence>
<dbReference type="SUPFAM" id="SSF52540">
    <property type="entry name" value="P-loop containing nucleoside triphosphate hydrolases"/>
    <property type="match status" value="1"/>
</dbReference>
<keyword evidence="7" id="KW-1185">Reference proteome</keyword>
<organism evidence="6 7">
    <name type="scientific">Lactiplantibacillus fabifermentans DSM 21115</name>
    <dbReference type="NCBI Taxonomy" id="1413187"/>
    <lineage>
        <taxon>Bacteria</taxon>
        <taxon>Bacillati</taxon>
        <taxon>Bacillota</taxon>
        <taxon>Bacilli</taxon>
        <taxon>Lactobacillales</taxon>
        <taxon>Lactobacillaceae</taxon>
        <taxon>Lactiplantibacillus</taxon>
    </lineage>
</organism>
<keyword evidence="2" id="KW-0813">Transport</keyword>
<gene>
    <name evidence="6" type="ORF">DY78_GL001874</name>
</gene>
<dbReference type="SMART" id="SM00382">
    <property type="entry name" value="AAA"/>
    <property type="match status" value="1"/>
</dbReference>
<evidence type="ECO:0000313" key="7">
    <source>
        <dbReference type="Proteomes" id="UP000050920"/>
    </source>
</evidence>
<proteinExistence type="inferred from homology"/>
<dbReference type="InterPro" id="IPR027417">
    <property type="entry name" value="P-loop_NTPase"/>
</dbReference>
<dbReference type="PANTHER" id="PTHR43335:SF4">
    <property type="entry name" value="ABC TRANSPORTER, ATP-BINDING PROTEIN"/>
    <property type="match status" value="1"/>
</dbReference>
<evidence type="ECO:0000256" key="1">
    <source>
        <dbReference type="ARBA" id="ARBA00005417"/>
    </source>
</evidence>
<dbReference type="GO" id="GO:0005524">
    <property type="term" value="F:ATP binding"/>
    <property type="evidence" value="ECO:0007669"/>
    <property type="project" value="UniProtKB-KW"/>
</dbReference>
<dbReference type="PROSITE" id="PS50893">
    <property type="entry name" value="ABC_TRANSPORTER_2"/>
    <property type="match status" value="1"/>
</dbReference>
<dbReference type="AlphaFoldDB" id="A0A0R2NTD6"/>
<dbReference type="PANTHER" id="PTHR43335">
    <property type="entry name" value="ABC TRANSPORTER, ATP-BINDING PROTEIN"/>
    <property type="match status" value="1"/>
</dbReference>
<dbReference type="Gene3D" id="3.40.50.300">
    <property type="entry name" value="P-loop containing nucleotide triphosphate hydrolases"/>
    <property type="match status" value="1"/>
</dbReference>
<evidence type="ECO:0000313" key="6">
    <source>
        <dbReference type="EMBL" id="KRO28911.1"/>
    </source>
</evidence>
<dbReference type="InterPro" id="IPR003593">
    <property type="entry name" value="AAA+_ATPase"/>
</dbReference>
<dbReference type="InterPro" id="IPR003439">
    <property type="entry name" value="ABC_transporter-like_ATP-bd"/>
</dbReference>
<evidence type="ECO:0000256" key="2">
    <source>
        <dbReference type="ARBA" id="ARBA00022448"/>
    </source>
</evidence>
<reference evidence="6 7" key="1">
    <citation type="journal article" date="2015" name="Genome Announc.">
        <title>Expanding the biotechnology potential of lactobacilli through comparative genomics of 213 strains and associated genera.</title>
        <authorList>
            <person name="Sun Z."/>
            <person name="Harris H.M."/>
            <person name="McCann A."/>
            <person name="Guo C."/>
            <person name="Argimon S."/>
            <person name="Zhang W."/>
            <person name="Yang X."/>
            <person name="Jeffery I.B."/>
            <person name="Cooney J.C."/>
            <person name="Kagawa T.F."/>
            <person name="Liu W."/>
            <person name="Song Y."/>
            <person name="Salvetti E."/>
            <person name="Wrobel A."/>
            <person name="Rasinkangas P."/>
            <person name="Parkhill J."/>
            <person name="Rea M.C."/>
            <person name="O'Sullivan O."/>
            <person name="Ritari J."/>
            <person name="Douillard F.P."/>
            <person name="Paul Ross R."/>
            <person name="Yang R."/>
            <person name="Briner A.E."/>
            <person name="Felis G.E."/>
            <person name="de Vos W.M."/>
            <person name="Barrangou R."/>
            <person name="Klaenhammer T.R."/>
            <person name="Caufield P.W."/>
            <person name="Cui Y."/>
            <person name="Zhang H."/>
            <person name="O'Toole P.W."/>
        </authorList>
    </citation>
    <scope>NUCLEOTIDE SEQUENCE [LARGE SCALE GENOMIC DNA]</scope>
    <source>
        <strain evidence="6 7">DSM 21115</strain>
    </source>
</reference>
<feature type="domain" description="ABC transporter" evidence="5">
    <location>
        <begin position="12"/>
        <end position="235"/>
    </location>
</feature>
<name>A0A0R2NTD6_9LACO</name>
<dbReference type="GO" id="GO:0016887">
    <property type="term" value="F:ATP hydrolysis activity"/>
    <property type="evidence" value="ECO:0007669"/>
    <property type="project" value="InterPro"/>
</dbReference>
<protein>
    <submittedName>
        <fullName evidence="6">ABC transporter-like protein</fullName>
    </submittedName>
</protein>
<comment type="caution">
    <text evidence="6">The sequence shown here is derived from an EMBL/GenBank/DDBJ whole genome shotgun (WGS) entry which is preliminary data.</text>
</comment>
<accession>A0A0R2NTD6</accession>